<dbReference type="PANTHER" id="PTHR13697">
    <property type="entry name" value="PHOSPHOFRUCTOKINASE"/>
    <property type="match status" value="1"/>
</dbReference>
<dbReference type="FunFam" id="3.40.50.460:FF:000002">
    <property type="entry name" value="ATP-dependent 6-phosphofructokinase"/>
    <property type="match status" value="1"/>
</dbReference>
<comment type="activity regulation">
    <text evidence="14">Allosterically activated by ADP and other diphosphonucleosides, and allosterically inhibited by phosphoenolpyruvate.</text>
</comment>
<keyword evidence="10 14" id="KW-0067">ATP-binding</keyword>
<feature type="binding site" description="in other chain" evidence="14">
    <location>
        <begin position="254"/>
        <end position="257"/>
    </location>
    <ligand>
        <name>substrate</name>
        <note>ligand shared between dimeric partners</note>
    </ligand>
</feature>
<feature type="binding site" description="in other chain" evidence="14">
    <location>
        <begin position="170"/>
        <end position="172"/>
    </location>
    <ligand>
        <name>substrate</name>
        <note>ligand shared between dimeric partners</note>
    </ligand>
</feature>
<dbReference type="GO" id="GO:0005524">
    <property type="term" value="F:ATP binding"/>
    <property type="evidence" value="ECO:0007669"/>
    <property type="project" value="UniProtKB-UniRule"/>
</dbReference>
<keyword evidence="12 14" id="KW-0324">Glycolysis</keyword>
<dbReference type="NCBIfam" id="TIGR02482">
    <property type="entry name" value="PFKA_ATP"/>
    <property type="match status" value="1"/>
</dbReference>
<keyword evidence="6 14" id="KW-0808">Transferase</keyword>
<dbReference type="AlphaFoldDB" id="A0A285NGU0"/>
<feature type="binding site" evidence="14">
    <location>
        <begin position="21"/>
        <end position="25"/>
    </location>
    <ligand>
        <name>ADP</name>
        <dbReference type="ChEBI" id="CHEBI:456216"/>
        <note>allosteric activator; ligand shared between dimeric partners</note>
    </ligand>
</feature>
<evidence type="ECO:0000313" key="17">
    <source>
        <dbReference type="Proteomes" id="UP000219036"/>
    </source>
</evidence>
<feature type="binding site" description="in other chain" evidence="14">
    <location>
        <position position="212"/>
    </location>
    <ligand>
        <name>ADP</name>
        <dbReference type="ChEBI" id="CHEBI:456216"/>
        <note>allosteric activator; ligand shared between dimeric partners</note>
    </ligand>
</feature>
<feature type="binding site" evidence="14">
    <location>
        <begin position="72"/>
        <end position="73"/>
    </location>
    <ligand>
        <name>ATP</name>
        <dbReference type="ChEBI" id="CHEBI:30616"/>
    </ligand>
</feature>
<dbReference type="InterPro" id="IPR000023">
    <property type="entry name" value="Phosphofructokinase_dom"/>
</dbReference>
<dbReference type="Gene3D" id="3.40.50.450">
    <property type="match status" value="1"/>
</dbReference>
<feature type="binding site" description="in other chain" evidence="14">
    <location>
        <position position="223"/>
    </location>
    <ligand>
        <name>substrate</name>
        <note>ligand shared between dimeric partners</note>
    </ligand>
</feature>
<dbReference type="GO" id="GO:0070095">
    <property type="term" value="F:fructose-6-phosphate binding"/>
    <property type="evidence" value="ECO:0007669"/>
    <property type="project" value="TreeGrafter"/>
</dbReference>
<dbReference type="FunFam" id="3.40.50.450:FF:000001">
    <property type="entry name" value="ATP-dependent 6-phosphofructokinase"/>
    <property type="match status" value="1"/>
</dbReference>
<dbReference type="InterPro" id="IPR022953">
    <property type="entry name" value="ATP_PFK"/>
</dbReference>
<evidence type="ECO:0000256" key="11">
    <source>
        <dbReference type="ARBA" id="ARBA00022842"/>
    </source>
</evidence>
<comment type="catalytic activity">
    <reaction evidence="13 14">
        <text>beta-D-fructose 6-phosphate + ATP = beta-D-fructose 1,6-bisphosphate + ADP + H(+)</text>
        <dbReference type="Rhea" id="RHEA:16109"/>
        <dbReference type="ChEBI" id="CHEBI:15378"/>
        <dbReference type="ChEBI" id="CHEBI:30616"/>
        <dbReference type="ChEBI" id="CHEBI:32966"/>
        <dbReference type="ChEBI" id="CHEBI:57634"/>
        <dbReference type="ChEBI" id="CHEBI:456216"/>
        <dbReference type="EC" id="2.7.1.11"/>
    </reaction>
</comment>
<evidence type="ECO:0000313" key="16">
    <source>
        <dbReference type="EMBL" id="SNZ08722.1"/>
    </source>
</evidence>
<dbReference type="Gene3D" id="3.40.50.460">
    <property type="entry name" value="Phosphofructokinase domain"/>
    <property type="match status" value="1"/>
</dbReference>
<dbReference type="RefSeq" id="WP_097000563.1">
    <property type="nucleotide sequence ID" value="NZ_OBEI01000005.1"/>
</dbReference>
<keyword evidence="7 14" id="KW-0479">Metal-binding</keyword>
<dbReference type="PRINTS" id="PR00476">
    <property type="entry name" value="PHFRCTKINASE"/>
</dbReference>
<dbReference type="GO" id="GO:0030388">
    <property type="term" value="P:fructose 1,6-bisphosphate metabolic process"/>
    <property type="evidence" value="ECO:0007669"/>
    <property type="project" value="TreeGrafter"/>
</dbReference>
<comment type="similarity">
    <text evidence="14">Belongs to the phosphofructokinase type A (PFKA) family. ATP-dependent PFK group I subfamily. Prokaryotic clade 'B1' sub-subfamily.</text>
</comment>
<feature type="active site" description="Proton acceptor" evidence="14">
    <location>
        <position position="128"/>
    </location>
</feature>
<evidence type="ECO:0000256" key="3">
    <source>
        <dbReference type="ARBA" id="ARBA00004679"/>
    </source>
</evidence>
<reference evidence="17" key="1">
    <citation type="submission" date="2017-09" db="EMBL/GenBank/DDBJ databases">
        <authorList>
            <person name="Varghese N."/>
            <person name="Submissions S."/>
        </authorList>
    </citation>
    <scope>NUCLEOTIDE SEQUENCE [LARGE SCALE GENOMIC DNA]</scope>
    <source>
        <strain evidence="17">DSM 15103</strain>
    </source>
</reference>
<evidence type="ECO:0000256" key="5">
    <source>
        <dbReference type="ARBA" id="ARBA00022533"/>
    </source>
</evidence>
<dbReference type="GO" id="GO:0006002">
    <property type="term" value="P:fructose 6-phosphate metabolic process"/>
    <property type="evidence" value="ECO:0007669"/>
    <property type="project" value="UniProtKB-UniRule"/>
</dbReference>
<evidence type="ECO:0000256" key="14">
    <source>
        <dbReference type="HAMAP-Rule" id="MF_00339"/>
    </source>
</evidence>
<evidence type="ECO:0000256" key="6">
    <source>
        <dbReference type="ARBA" id="ARBA00022679"/>
    </source>
</evidence>
<keyword evidence="11 14" id="KW-0460">Magnesium</keyword>
<evidence type="ECO:0000256" key="8">
    <source>
        <dbReference type="ARBA" id="ARBA00022741"/>
    </source>
</evidence>
<evidence type="ECO:0000256" key="10">
    <source>
        <dbReference type="ARBA" id="ARBA00022840"/>
    </source>
</evidence>
<dbReference type="GO" id="GO:0003872">
    <property type="term" value="F:6-phosphofructokinase activity"/>
    <property type="evidence" value="ECO:0007669"/>
    <property type="project" value="UniProtKB-UniRule"/>
</dbReference>
<evidence type="ECO:0000256" key="4">
    <source>
        <dbReference type="ARBA" id="ARBA00022490"/>
    </source>
</evidence>
<dbReference type="NCBIfam" id="NF002872">
    <property type="entry name" value="PRK03202.1"/>
    <property type="match status" value="1"/>
</dbReference>
<dbReference type="GO" id="GO:0005945">
    <property type="term" value="C:6-phosphofructokinase complex"/>
    <property type="evidence" value="ECO:0007669"/>
    <property type="project" value="TreeGrafter"/>
</dbReference>
<evidence type="ECO:0000256" key="9">
    <source>
        <dbReference type="ARBA" id="ARBA00022777"/>
    </source>
</evidence>
<dbReference type="EMBL" id="OBEI01000005">
    <property type="protein sequence ID" value="SNZ08722.1"/>
    <property type="molecule type" value="Genomic_DNA"/>
</dbReference>
<evidence type="ECO:0000256" key="7">
    <source>
        <dbReference type="ARBA" id="ARBA00022723"/>
    </source>
</evidence>
<dbReference type="PANTHER" id="PTHR13697:SF4">
    <property type="entry name" value="ATP-DEPENDENT 6-PHOSPHOFRUCTOKINASE"/>
    <property type="match status" value="1"/>
</dbReference>
<dbReference type="InterPro" id="IPR012003">
    <property type="entry name" value="ATP_PFK_prok-type"/>
</dbReference>
<comment type="function">
    <text evidence="14">Catalyzes the phosphorylation of D-fructose 6-phosphate to fructose 1,6-bisphosphate by ATP, the first committing step of glycolysis.</text>
</comment>
<dbReference type="Proteomes" id="UP000219036">
    <property type="component" value="Unassembled WGS sequence"/>
</dbReference>
<dbReference type="InterPro" id="IPR035966">
    <property type="entry name" value="PKF_sf"/>
</dbReference>
<organism evidence="16 17">
    <name type="scientific">Persephonella hydrogeniphila</name>
    <dbReference type="NCBI Taxonomy" id="198703"/>
    <lineage>
        <taxon>Bacteria</taxon>
        <taxon>Pseudomonadati</taxon>
        <taxon>Aquificota</taxon>
        <taxon>Aquificia</taxon>
        <taxon>Aquificales</taxon>
        <taxon>Hydrogenothermaceae</taxon>
        <taxon>Persephonella</taxon>
    </lineage>
</organism>
<dbReference type="GO" id="GO:0061621">
    <property type="term" value="P:canonical glycolysis"/>
    <property type="evidence" value="ECO:0007669"/>
    <property type="project" value="TreeGrafter"/>
</dbReference>
<feature type="binding site" evidence="14">
    <location>
        <position position="11"/>
    </location>
    <ligand>
        <name>ATP</name>
        <dbReference type="ChEBI" id="CHEBI:30616"/>
    </ligand>
</feature>
<dbReference type="Pfam" id="PF00365">
    <property type="entry name" value="PFK"/>
    <property type="match status" value="1"/>
</dbReference>
<feature type="binding site" evidence="14">
    <location>
        <begin position="102"/>
        <end position="105"/>
    </location>
    <ligand>
        <name>ATP</name>
        <dbReference type="ChEBI" id="CHEBI:30616"/>
    </ligand>
</feature>
<evidence type="ECO:0000256" key="1">
    <source>
        <dbReference type="ARBA" id="ARBA00001946"/>
    </source>
</evidence>
<keyword evidence="9 14" id="KW-0418">Kinase</keyword>
<feature type="binding site" description="in other chain" evidence="14">
    <location>
        <begin position="214"/>
        <end position="216"/>
    </location>
    <ligand>
        <name>ADP</name>
        <dbReference type="ChEBI" id="CHEBI:456216"/>
        <note>allosteric activator; ligand shared between dimeric partners</note>
    </ligand>
</feature>
<dbReference type="HAMAP" id="MF_00339">
    <property type="entry name" value="Phosphofructokinase_I_B1"/>
    <property type="match status" value="1"/>
</dbReference>
<keyword evidence="5 14" id="KW-0021">Allosteric enzyme</keyword>
<keyword evidence="4 14" id="KW-0963">Cytoplasm</keyword>
<comment type="caution">
    <text evidence="14">Lacks conserved residue(s) required for the propagation of feature annotation.</text>
</comment>
<dbReference type="GO" id="GO:0046872">
    <property type="term" value="F:metal ion binding"/>
    <property type="evidence" value="ECO:0007669"/>
    <property type="project" value="UniProtKB-KW"/>
</dbReference>
<comment type="subcellular location">
    <subcellularLocation>
        <location evidence="2 14">Cytoplasm</location>
    </subcellularLocation>
</comment>
<feature type="binding site" description="in other chain" evidence="14">
    <location>
        <begin position="126"/>
        <end position="128"/>
    </location>
    <ligand>
        <name>substrate</name>
        <note>ligand shared between dimeric partners</note>
    </ligand>
</feature>
<accession>A0A285NGU0</accession>
<protein>
    <recommendedName>
        <fullName evidence="14">ATP-dependent 6-phosphofructokinase</fullName>
        <shortName evidence="14">ATP-PFK</shortName>
        <shortName evidence="14">Phosphofructokinase</shortName>
        <ecNumber evidence="14">2.7.1.11</ecNumber>
    </recommendedName>
    <alternativeName>
        <fullName evidence="14">Phosphohexokinase</fullName>
    </alternativeName>
</protein>
<feature type="domain" description="Phosphofructokinase" evidence="15">
    <location>
        <begin position="3"/>
        <end position="278"/>
    </location>
</feature>
<dbReference type="PIRSF" id="PIRSF000532">
    <property type="entry name" value="ATP_PFK_prok"/>
    <property type="match status" value="1"/>
</dbReference>
<evidence type="ECO:0000256" key="12">
    <source>
        <dbReference type="ARBA" id="ARBA00023152"/>
    </source>
</evidence>
<comment type="subunit">
    <text evidence="14">Homotetramer.</text>
</comment>
<dbReference type="OrthoDB" id="9802503at2"/>
<dbReference type="InterPro" id="IPR012828">
    <property type="entry name" value="PFKA_ATP_prok"/>
</dbReference>
<comment type="cofactor">
    <cofactor evidence="1 14">
        <name>Mg(2+)</name>
        <dbReference type="ChEBI" id="CHEBI:18420"/>
    </cofactor>
</comment>
<feature type="binding site" description="in other chain" evidence="14">
    <location>
        <position position="155"/>
    </location>
    <ligand>
        <name>ADP</name>
        <dbReference type="ChEBI" id="CHEBI:456216"/>
        <note>allosteric activator; ligand shared between dimeric partners</note>
    </ligand>
</feature>
<dbReference type="SUPFAM" id="SSF53784">
    <property type="entry name" value="Phosphofructokinase"/>
    <property type="match status" value="1"/>
</dbReference>
<dbReference type="UniPathway" id="UPA00109">
    <property type="reaction ID" value="UER00182"/>
</dbReference>
<evidence type="ECO:0000256" key="13">
    <source>
        <dbReference type="ARBA" id="ARBA00048070"/>
    </source>
</evidence>
<dbReference type="GO" id="GO:0048029">
    <property type="term" value="F:monosaccharide binding"/>
    <property type="evidence" value="ECO:0007669"/>
    <property type="project" value="TreeGrafter"/>
</dbReference>
<feature type="binding site" evidence="14">
    <location>
        <position position="103"/>
    </location>
    <ligand>
        <name>Mg(2+)</name>
        <dbReference type="ChEBI" id="CHEBI:18420"/>
        <note>catalytic</note>
    </ligand>
</feature>
<evidence type="ECO:0000259" key="15">
    <source>
        <dbReference type="Pfam" id="PF00365"/>
    </source>
</evidence>
<feature type="binding site" evidence="14">
    <location>
        <position position="163"/>
    </location>
    <ligand>
        <name>substrate</name>
        <note>ligand shared between dimeric partners</note>
    </ligand>
</feature>
<dbReference type="GO" id="GO:0016208">
    <property type="term" value="F:AMP binding"/>
    <property type="evidence" value="ECO:0007669"/>
    <property type="project" value="TreeGrafter"/>
</dbReference>
<gene>
    <name evidence="14" type="primary">pfkA</name>
    <name evidence="16" type="ORF">SAMN06265182_1398</name>
</gene>
<dbReference type="GO" id="GO:0042802">
    <property type="term" value="F:identical protein binding"/>
    <property type="evidence" value="ECO:0007669"/>
    <property type="project" value="TreeGrafter"/>
</dbReference>
<comment type="pathway">
    <text evidence="3 14">Carbohydrate degradation; glycolysis; D-glyceraldehyde 3-phosphate and glycerone phosphate from D-glucose: step 3/4.</text>
</comment>
<keyword evidence="17" id="KW-1185">Reference proteome</keyword>
<proteinExistence type="inferred from homology"/>
<sequence>MTKIAVLTSGGDAPGLNACIRAVVRAGHYYNLQVIGIKRGFKGLIEKEFVSLKPRDVSMIINRGGTFLLSAREERFHHYEYRKVAVENLRKEGIDALFVIGGNGSFQGANLLVKEFDFPVIGIPKTIDNDTYGTDYTIGFDTAVNNAVDAIDKIRDTSVSHERVFVVEVMGRKSGFIALAAGIASGADVTLIPEYPFPMHVIVDSILQARKRGKRFSIVVVAEGVASGKEIAEILSEKLKPYDFGGVRYSVLGYIQRGGTPTVYDRIIASRFGVFAVEEYINGKKNIMVALENGKVVSKPLEVSFGKVKKPDLSDFELNNILTL</sequence>
<dbReference type="EC" id="2.7.1.11" evidence="14"/>
<evidence type="ECO:0000256" key="2">
    <source>
        <dbReference type="ARBA" id="ARBA00004496"/>
    </source>
</evidence>
<name>A0A285NGU0_9AQUI</name>
<keyword evidence="8 14" id="KW-0547">Nucleotide-binding</keyword>
<feature type="binding site" description="in other chain" evidence="14">
    <location>
        <begin position="186"/>
        <end position="188"/>
    </location>
    <ligand>
        <name>ADP</name>
        <dbReference type="ChEBI" id="CHEBI:456216"/>
        <note>allosteric activator; ligand shared between dimeric partners</note>
    </ligand>
</feature>
<feature type="binding site" evidence="14">
    <location>
        <position position="248"/>
    </location>
    <ligand>
        <name>substrate</name>
        <note>ligand shared between dimeric partners</note>
    </ligand>
</feature>